<dbReference type="Proteomes" id="UP001149090">
    <property type="component" value="Unassembled WGS sequence"/>
</dbReference>
<dbReference type="GO" id="GO:0003743">
    <property type="term" value="F:translation initiation factor activity"/>
    <property type="evidence" value="ECO:0007669"/>
    <property type="project" value="UniProtKB-KW"/>
</dbReference>
<evidence type="ECO:0000256" key="5">
    <source>
        <dbReference type="ARBA" id="ARBA00022917"/>
    </source>
</evidence>
<protein>
    <submittedName>
        <fullName evidence="7">Eukaryotic translation initiation factor 4e related</fullName>
    </submittedName>
</protein>
<dbReference type="OrthoDB" id="590761at2759"/>
<evidence type="ECO:0000256" key="1">
    <source>
        <dbReference type="ARBA" id="ARBA00009860"/>
    </source>
</evidence>
<comment type="caution">
    <text evidence="7">The sequence shown here is derived from an EMBL/GenBank/DDBJ whole genome shotgun (WGS) entry which is preliminary data.</text>
</comment>
<accession>A0A9Q0R9P6</accession>
<dbReference type="InterPro" id="IPR001040">
    <property type="entry name" value="TIF_eIF_4E"/>
</dbReference>
<evidence type="ECO:0000256" key="6">
    <source>
        <dbReference type="RuleBase" id="RU004374"/>
    </source>
</evidence>
<dbReference type="SUPFAM" id="SSF55418">
    <property type="entry name" value="eIF4e-like"/>
    <property type="match status" value="1"/>
</dbReference>
<dbReference type="GO" id="GO:0006417">
    <property type="term" value="P:regulation of translation"/>
    <property type="evidence" value="ECO:0007669"/>
    <property type="project" value="UniProtKB-KW"/>
</dbReference>
<dbReference type="EMBL" id="JAPDFW010000081">
    <property type="protein sequence ID" value="KAJ5072279.1"/>
    <property type="molecule type" value="Genomic_DNA"/>
</dbReference>
<keyword evidence="8" id="KW-1185">Reference proteome</keyword>
<evidence type="ECO:0000313" key="8">
    <source>
        <dbReference type="Proteomes" id="UP001149090"/>
    </source>
</evidence>
<dbReference type="OMA" id="CTKEKRI"/>
<reference evidence="7" key="1">
    <citation type="submission" date="2022-10" db="EMBL/GenBank/DDBJ databases">
        <title>Novel sulphate-reducing endosymbionts in the free-living metamonad Anaeramoeba.</title>
        <authorList>
            <person name="Jerlstrom-Hultqvist J."/>
            <person name="Cepicka I."/>
            <person name="Gallot-Lavallee L."/>
            <person name="Salas-Leiva D."/>
            <person name="Curtis B.A."/>
            <person name="Zahonova K."/>
            <person name="Pipaliya S."/>
            <person name="Dacks J."/>
            <person name="Roger A.J."/>
        </authorList>
    </citation>
    <scope>NUCLEOTIDE SEQUENCE</scope>
    <source>
        <strain evidence="7">BMAN</strain>
    </source>
</reference>
<evidence type="ECO:0000256" key="4">
    <source>
        <dbReference type="ARBA" id="ARBA00022884"/>
    </source>
</evidence>
<dbReference type="GO" id="GO:0016281">
    <property type="term" value="C:eukaryotic translation initiation factor 4F complex"/>
    <property type="evidence" value="ECO:0007669"/>
    <property type="project" value="TreeGrafter"/>
</dbReference>
<keyword evidence="5 6" id="KW-0648">Protein biosynthesis</keyword>
<dbReference type="PANTHER" id="PTHR11960:SF8">
    <property type="entry name" value="EUKARYOTIC TRANSLATION INITIATION FACTOR 4E1-RELATED"/>
    <property type="match status" value="1"/>
</dbReference>
<gene>
    <name evidence="7" type="ORF">M0811_01293</name>
</gene>
<dbReference type="Gene3D" id="3.30.760.10">
    <property type="entry name" value="RNA Cap, Translation Initiation Factor Eif4e"/>
    <property type="match status" value="1"/>
</dbReference>
<dbReference type="PANTHER" id="PTHR11960">
    <property type="entry name" value="EUKARYOTIC TRANSLATION INITIATION FACTOR 4E RELATED"/>
    <property type="match status" value="1"/>
</dbReference>
<keyword evidence="4 6" id="KW-0694">RNA-binding</keyword>
<organism evidence="7 8">
    <name type="scientific">Anaeramoeba ignava</name>
    <name type="common">Anaerobic marine amoeba</name>
    <dbReference type="NCBI Taxonomy" id="1746090"/>
    <lineage>
        <taxon>Eukaryota</taxon>
        <taxon>Metamonada</taxon>
        <taxon>Anaeramoebidae</taxon>
        <taxon>Anaeramoeba</taxon>
    </lineage>
</organism>
<evidence type="ECO:0000256" key="3">
    <source>
        <dbReference type="ARBA" id="ARBA00022845"/>
    </source>
</evidence>
<evidence type="ECO:0000313" key="7">
    <source>
        <dbReference type="EMBL" id="KAJ5072279.1"/>
    </source>
</evidence>
<comment type="similarity">
    <text evidence="1 6">Belongs to the eukaryotic initiation factor 4E family.</text>
</comment>
<dbReference type="AlphaFoldDB" id="A0A9Q0R9P6"/>
<dbReference type="Pfam" id="PF01652">
    <property type="entry name" value="IF4E"/>
    <property type="match status" value="1"/>
</dbReference>
<dbReference type="GO" id="GO:0000340">
    <property type="term" value="F:RNA 7-methylguanosine cap binding"/>
    <property type="evidence" value="ECO:0007669"/>
    <property type="project" value="TreeGrafter"/>
</dbReference>
<evidence type="ECO:0000256" key="2">
    <source>
        <dbReference type="ARBA" id="ARBA00022540"/>
    </source>
</evidence>
<name>A0A9Q0R9P6_ANAIG</name>
<keyword evidence="2 6" id="KW-0396">Initiation factor</keyword>
<sequence length="220" mass="26247">MLSINRIEVQDSYSLKDEPDEDIDSTLHPLNGSWIFWALPKNRQQTIDWKDRIQKIAECSTVESFWSIYNKIRMPSEIQPGNSLFFFREGIKPEWEDEKNIGGGAWDFQFQIEHNHYKNYFQEELPHDKIWIDLLLGLIGEQFPETELICGIVVTIKPNFIRFSIWTQESENELAQTEIGDHIRKIIVLYQKISSLLYFSHEDRQNQISNRYPKYQIKFK</sequence>
<proteinExistence type="inferred from homology"/>
<keyword evidence="3" id="KW-0810">Translation regulation</keyword>
<dbReference type="InterPro" id="IPR023398">
    <property type="entry name" value="TIF_eIF4e-like"/>
</dbReference>